<name>A0AAD5PFN9_9FUNG</name>
<evidence type="ECO:0000313" key="2">
    <source>
        <dbReference type="EMBL" id="KAI9267919.1"/>
    </source>
</evidence>
<keyword evidence="1" id="KW-0812">Transmembrane</keyword>
<accession>A0AAD5PFN9</accession>
<keyword evidence="3" id="KW-1185">Reference proteome</keyword>
<keyword evidence="1" id="KW-1133">Transmembrane helix</keyword>
<dbReference type="AlphaFoldDB" id="A0AAD5PFN9"/>
<keyword evidence="1" id="KW-0472">Membrane</keyword>
<dbReference type="Proteomes" id="UP001209540">
    <property type="component" value="Unassembled WGS sequence"/>
</dbReference>
<organism evidence="2 3">
    <name type="scientific">Phascolomyces articulosus</name>
    <dbReference type="NCBI Taxonomy" id="60185"/>
    <lineage>
        <taxon>Eukaryota</taxon>
        <taxon>Fungi</taxon>
        <taxon>Fungi incertae sedis</taxon>
        <taxon>Mucoromycota</taxon>
        <taxon>Mucoromycotina</taxon>
        <taxon>Mucoromycetes</taxon>
        <taxon>Mucorales</taxon>
        <taxon>Lichtheimiaceae</taxon>
        <taxon>Phascolomyces</taxon>
    </lineage>
</organism>
<comment type="caution">
    <text evidence="2">The sequence shown here is derived from an EMBL/GenBank/DDBJ whole genome shotgun (WGS) entry which is preliminary data.</text>
</comment>
<reference evidence="2" key="1">
    <citation type="journal article" date="2022" name="IScience">
        <title>Evolution of zygomycete secretomes and the origins of terrestrial fungal ecologies.</title>
        <authorList>
            <person name="Chang Y."/>
            <person name="Wang Y."/>
            <person name="Mondo S."/>
            <person name="Ahrendt S."/>
            <person name="Andreopoulos W."/>
            <person name="Barry K."/>
            <person name="Beard J."/>
            <person name="Benny G.L."/>
            <person name="Blankenship S."/>
            <person name="Bonito G."/>
            <person name="Cuomo C."/>
            <person name="Desiro A."/>
            <person name="Gervers K.A."/>
            <person name="Hundley H."/>
            <person name="Kuo A."/>
            <person name="LaButti K."/>
            <person name="Lang B.F."/>
            <person name="Lipzen A."/>
            <person name="O'Donnell K."/>
            <person name="Pangilinan J."/>
            <person name="Reynolds N."/>
            <person name="Sandor L."/>
            <person name="Smith M.E."/>
            <person name="Tsang A."/>
            <person name="Grigoriev I.V."/>
            <person name="Stajich J.E."/>
            <person name="Spatafora J.W."/>
        </authorList>
    </citation>
    <scope>NUCLEOTIDE SEQUENCE</scope>
    <source>
        <strain evidence="2">RSA 2281</strain>
    </source>
</reference>
<feature type="transmembrane region" description="Helical" evidence="1">
    <location>
        <begin position="41"/>
        <end position="68"/>
    </location>
</feature>
<gene>
    <name evidence="2" type="ORF">BDA99DRAFT_504363</name>
</gene>
<proteinExistence type="predicted"/>
<evidence type="ECO:0000256" key="1">
    <source>
        <dbReference type="SAM" id="Phobius"/>
    </source>
</evidence>
<evidence type="ECO:0000313" key="3">
    <source>
        <dbReference type="Proteomes" id="UP001209540"/>
    </source>
</evidence>
<sequence length="114" mass="13731">MFVKVFHIGDHGDHFTRMSSNSSVNNASNLLLYFLRHFSSFSILFFHFFFLLLYFSLDSSIIFEYLYITSNIYIKKKSYTLTFEFVNASLFYTRPTFPFLSLFSFFYPEPYIYI</sequence>
<protein>
    <submittedName>
        <fullName evidence="2">Uncharacterized protein</fullName>
    </submittedName>
</protein>
<reference evidence="2" key="2">
    <citation type="submission" date="2023-02" db="EMBL/GenBank/DDBJ databases">
        <authorList>
            <consortium name="DOE Joint Genome Institute"/>
            <person name="Mondo S.J."/>
            <person name="Chang Y."/>
            <person name="Wang Y."/>
            <person name="Ahrendt S."/>
            <person name="Andreopoulos W."/>
            <person name="Barry K."/>
            <person name="Beard J."/>
            <person name="Benny G.L."/>
            <person name="Blankenship S."/>
            <person name="Bonito G."/>
            <person name="Cuomo C."/>
            <person name="Desiro A."/>
            <person name="Gervers K.A."/>
            <person name="Hundley H."/>
            <person name="Kuo A."/>
            <person name="LaButti K."/>
            <person name="Lang B.F."/>
            <person name="Lipzen A."/>
            <person name="O'Donnell K."/>
            <person name="Pangilinan J."/>
            <person name="Reynolds N."/>
            <person name="Sandor L."/>
            <person name="Smith M.W."/>
            <person name="Tsang A."/>
            <person name="Grigoriev I.V."/>
            <person name="Stajich J.E."/>
            <person name="Spatafora J.W."/>
        </authorList>
    </citation>
    <scope>NUCLEOTIDE SEQUENCE</scope>
    <source>
        <strain evidence="2">RSA 2281</strain>
    </source>
</reference>
<dbReference type="EMBL" id="JAIXMP010000009">
    <property type="protein sequence ID" value="KAI9267919.1"/>
    <property type="molecule type" value="Genomic_DNA"/>
</dbReference>